<keyword evidence="6 7" id="KW-0472">Membrane</keyword>
<dbReference type="InterPro" id="IPR020846">
    <property type="entry name" value="MFS_dom"/>
</dbReference>
<feature type="transmembrane region" description="Helical" evidence="7">
    <location>
        <begin position="359"/>
        <end position="381"/>
    </location>
</feature>
<evidence type="ECO:0000256" key="3">
    <source>
        <dbReference type="ARBA" id="ARBA00022692"/>
    </source>
</evidence>
<evidence type="ECO:0000256" key="7">
    <source>
        <dbReference type="SAM" id="Phobius"/>
    </source>
</evidence>
<dbReference type="AlphaFoldDB" id="A0A225VLE6"/>
<evidence type="ECO:0000256" key="1">
    <source>
        <dbReference type="ARBA" id="ARBA00004141"/>
    </source>
</evidence>
<dbReference type="InterPro" id="IPR044772">
    <property type="entry name" value="NO3_transporter"/>
</dbReference>
<feature type="domain" description="Major facilitator superfamily (MFS) profile" evidence="8">
    <location>
        <begin position="21"/>
        <end position="440"/>
    </location>
</feature>
<dbReference type="SUPFAM" id="SSF103473">
    <property type="entry name" value="MFS general substrate transporter"/>
    <property type="match status" value="1"/>
</dbReference>
<dbReference type="InterPro" id="IPR036259">
    <property type="entry name" value="MFS_trans_sf"/>
</dbReference>
<evidence type="ECO:0000256" key="4">
    <source>
        <dbReference type="ARBA" id="ARBA00022989"/>
    </source>
</evidence>
<evidence type="ECO:0000313" key="10">
    <source>
        <dbReference type="Proteomes" id="UP000198211"/>
    </source>
</evidence>
<dbReference type="Proteomes" id="UP000198211">
    <property type="component" value="Unassembled WGS sequence"/>
</dbReference>
<dbReference type="GO" id="GO:0016020">
    <property type="term" value="C:membrane"/>
    <property type="evidence" value="ECO:0007669"/>
    <property type="project" value="UniProtKB-SubCell"/>
</dbReference>
<feature type="transmembrane region" description="Helical" evidence="7">
    <location>
        <begin position="328"/>
        <end position="347"/>
    </location>
</feature>
<feature type="transmembrane region" description="Helical" evidence="7">
    <location>
        <begin position="297"/>
        <end position="316"/>
    </location>
</feature>
<keyword evidence="4 7" id="KW-1133">Transmembrane helix</keyword>
<feature type="transmembrane region" description="Helical" evidence="7">
    <location>
        <begin position="21"/>
        <end position="42"/>
    </location>
</feature>
<feature type="transmembrane region" description="Helical" evidence="7">
    <location>
        <begin position="420"/>
        <end position="437"/>
    </location>
</feature>
<name>A0A225VLE6_9STRA</name>
<dbReference type="PANTHER" id="PTHR23515">
    <property type="entry name" value="HIGH-AFFINITY NITRATE TRANSPORTER 2.3"/>
    <property type="match status" value="1"/>
</dbReference>
<feature type="transmembrane region" description="Helical" evidence="7">
    <location>
        <begin position="86"/>
        <end position="106"/>
    </location>
</feature>
<dbReference type="InterPro" id="IPR011701">
    <property type="entry name" value="MFS"/>
</dbReference>
<dbReference type="CDD" id="cd17341">
    <property type="entry name" value="MFS_NRT2_like"/>
    <property type="match status" value="1"/>
</dbReference>
<keyword evidence="3 7" id="KW-0812">Transmembrane</keyword>
<evidence type="ECO:0000256" key="2">
    <source>
        <dbReference type="ARBA" id="ARBA00008432"/>
    </source>
</evidence>
<evidence type="ECO:0000256" key="5">
    <source>
        <dbReference type="ARBA" id="ARBA00023063"/>
    </source>
</evidence>
<accession>A0A225VLE6</accession>
<feature type="transmembrane region" description="Helical" evidence="7">
    <location>
        <begin position="144"/>
        <end position="162"/>
    </location>
</feature>
<sequence length="478" mass="52516">MQADRATEIRLFSLKRPHMRAFHYAWLSFFIAFFGWFSIPPLMPTIKQQLNLTEDQVANSDIASVASAIIGRIVVGPLCDHYGGRIVQSVLLVLGAIPVAAAALATDYVGLMVIRFFIGLVGCSFVATAYWTSVMFSNEVVGSANAIATGWGNLGAGVTYLVTPLLFDLVTLNGTVGDDIGWRITLLFPAIFMIIIGICLYYFSDDCPQGNYRDLHKNQAMDGVSRPEEDMTLGLLTVVRKPVTWILLIQYACSFGVEIQVHNVLSLYFFEDFKIDECDEEIDHNDCRMLSQTQASMISSCFGLMCIFARAVGGYASDVANRKFEMRGRIGVQLIAFTCQTVFLYLFSQMKTLKWSIPCLIMFGISAQACTGSTYGIVPYVCPAHRGATSGIVGAGGNLGGLAWGFLFKELRNRAKAFEILSLFVALATLMSAAIRVEGESSLWSYEEPLIASTVPTENIDDRDSFSSALSDHRMAGR</sequence>
<dbReference type="Gene3D" id="1.20.1250.20">
    <property type="entry name" value="MFS general substrate transporter like domains"/>
    <property type="match status" value="2"/>
</dbReference>
<dbReference type="PROSITE" id="PS50850">
    <property type="entry name" value="MFS"/>
    <property type="match status" value="1"/>
</dbReference>
<keyword evidence="10" id="KW-1185">Reference proteome</keyword>
<feature type="transmembrane region" description="Helical" evidence="7">
    <location>
        <begin position="62"/>
        <end position="79"/>
    </location>
</feature>
<comment type="caution">
    <text evidence="9">The sequence shown here is derived from an EMBL/GenBank/DDBJ whole genome shotgun (WGS) entry which is preliminary data.</text>
</comment>
<evidence type="ECO:0000256" key="6">
    <source>
        <dbReference type="ARBA" id="ARBA00023136"/>
    </source>
</evidence>
<dbReference type="OrthoDB" id="434240at2759"/>
<feature type="transmembrane region" description="Helical" evidence="7">
    <location>
        <begin position="387"/>
        <end position="408"/>
    </location>
</feature>
<feature type="transmembrane region" description="Helical" evidence="7">
    <location>
        <begin position="182"/>
        <end position="203"/>
    </location>
</feature>
<protein>
    <submittedName>
        <fullName evidence="9">Major Facilitator Superfamily (MFS) transporter</fullName>
    </submittedName>
</protein>
<comment type="subcellular location">
    <subcellularLocation>
        <location evidence="1">Membrane</location>
        <topology evidence="1">Multi-pass membrane protein</topology>
    </subcellularLocation>
</comment>
<dbReference type="GO" id="GO:0015112">
    <property type="term" value="F:nitrate transmembrane transporter activity"/>
    <property type="evidence" value="ECO:0007669"/>
    <property type="project" value="InterPro"/>
</dbReference>
<proteinExistence type="inferred from homology"/>
<keyword evidence="5" id="KW-0534">Nitrate assimilation</keyword>
<gene>
    <name evidence="9" type="ORF">PHMEG_00022299</name>
</gene>
<dbReference type="GO" id="GO:0042128">
    <property type="term" value="P:nitrate assimilation"/>
    <property type="evidence" value="ECO:0007669"/>
    <property type="project" value="UniProtKB-KW"/>
</dbReference>
<reference evidence="10" key="1">
    <citation type="submission" date="2017-03" db="EMBL/GenBank/DDBJ databases">
        <title>Phytopthora megakarya and P. palmivora, two closely related causual agents of cacao black pod achieved similar genome size and gene model numbers by different mechanisms.</title>
        <authorList>
            <person name="Ali S."/>
            <person name="Shao J."/>
            <person name="Larry D.J."/>
            <person name="Kronmiller B."/>
            <person name="Shen D."/>
            <person name="Strem M.D."/>
            <person name="Melnick R.L."/>
            <person name="Guiltinan M.J."/>
            <person name="Tyler B.M."/>
            <person name="Meinhardt L.W."/>
            <person name="Bailey B.A."/>
        </authorList>
    </citation>
    <scope>NUCLEOTIDE SEQUENCE [LARGE SCALE GENOMIC DNA]</scope>
    <source>
        <strain evidence="10">zdho120</strain>
    </source>
</reference>
<organism evidence="9 10">
    <name type="scientific">Phytophthora megakarya</name>
    <dbReference type="NCBI Taxonomy" id="4795"/>
    <lineage>
        <taxon>Eukaryota</taxon>
        <taxon>Sar</taxon>
        <taxon>Stramenopiles</taxon>
        <taxon>Oomycota</taxon>
        <taxon>Peronosporomycetes</taxon>
        <taxon>Peronosporales</taxon>
        <taxon>Peronosporaceae</taxon>
        <taxon>Phytophthora</taxon>
    </lineage>
</organism>
<dbReference type="Pfam" id="PF07690">
    <property type="entry name" value="MFS_1"/>
    <property type="match status" value="1"/>
</dbReference>
<dbReference type="EMBL" id="NBNE01004357">
    <property type="protein sequence ID" value="OWZ05587.1"/>
    <property type="molecule type" value="Genomic_DNA"/>
</dbReference>
<feature type="transmembrane region" description="Helical" evidence="7">
    <location>
        <begin position="112"/>
        <end position="132"/>
    </location>
</feature>
<dbReference type="STRING" id="4795.A0A225VLE6"/>
<evidence type="ECO:0000259" key="8">
    <source>
        <dbReference type="PROSITE" id="PS50850"/>
    </source>
</evidence>
<evidence type="ECO:0000313" key="9">
    <source>
        <dbReference type="EMBL" id="OWZ05587.1"/>
    </source>
</evidence>
<comment type="similarity">
    <text evidence="2">Belongs to the major facilitator superfamily. Nitrate/nitrite porter (TC 2.A.1.8) family.</text>
</comment>